<organism evidence="1 2">
    <name type="scientific">Acinetobacter radioresistens SK82</name>
    <dbReference type="NCBI Taxonomy" id="596318"/>
    <lineage>
        <taxon>Bacteria</taxon>
        <taxon>Pseudomonadati</taxon>
        <taxon>Pseudomonadota</taxon>
        <taxon>Gammaproteobacteria</taxon>
        <taxon>Moraxellales</taxon>
        <taxon>Moraxellaceae</taxon>
        <taxon>Acinetobacter</taxon>
    </lineage>
</organism>
<accession>A0ABM9YRL0</accession>
<gene>
    <name evidence="1" type="ORF">ACIRA0001_2554</name>
</gene>
<dbReference type="Proteomes" id="UP000018419">
    <property type="component" value="Unassembled WGS sequence"/>
</dbReference>
<dbReference type="EMBL" id="ACVR01000013">
    <property type="protein sequence ID" value="EET83759.1"/>
    <property type="molecule type" value="Genomic_DNA"/>
</dbReference>
<sequence>MHEFLGFRIKLCLWLISLLALSCEGVQALSKAINKQAADSNFI</sequence>
<name>A0ABM9YRL0_ACIRA</name>
<comment type="caution">
    <text evidence="1">The sequence shown here is derived from an EMBL/GenBank/DDBJ whole genome shotgun (WGS) entry which is preliminary data.</text>
</comment>
<protein>
    <submittedName>
        <fullName evidence="1">Uncharacterized protein</fullName>
    </submittedName>
</protein>
<reference evidence="1 2" key="1">
    <citation type="submission" date="2009-07" db="EMBL/GenBank/DDBJ databases">
        <authorList>
            <person name="Madupu R."/>
            <person name="Durkin A.S."/>
            <person name="Torralba M."/>
            <person name="Methe B."/>
            <person name="Sutton G.G."/>
            <person name="Strausberg R.L."/>
            <person name="Nelson K.E."/>
        </authorList>
    </citation>
    <scope>NUCLEOTIDE SEQUENCE [LARGE SCALE GENOMIC DNA]</scope>
    <source>
        <strain evidence="1 2">SK82</strain>
    </source>
</reference>
<evidence type="ECO:0000313" key="2">
    <source>
        <dbReference type="Proteomes" id="UP000018419"/>
    </source>
</evidence>
<keyword evidence="2" id="KW-1185">Reference proteome</keyword>
<evidence type="ECO:0000313" key="1">
    <source>
        <dbReference type="EMBL" id="EET83759.1"/>
    </source>
</evidence>
<proteinExistence type="predicted"/>